<dbReference type="EnsemblMetazoa" id="XM_030998414">
    <property type="protein sequence ID" value="XP_030854274"/>
    <property type="gene ID" value="LOC577190"/>
</dbReference>
<evidence type="ECO:0000256" key="5">
    <source>
        <dbReference type="ARBA" id="ARBA00022853"/>
    </source>
</evidence>
<feature type="compositionally biased region" description="Basic and acidic residues" evidence="13">
    <location>
        <begin position="100"/>
        <end position="109"/>
    </location>
</feature>
<evidence type="ECO:0000256" key="13">
    <source>
        <dbReference type="SAM" id="MobiDB-lite"/>
    </source>
</evidence>
<dbReference type="GO" id="GO:0005506">
    <property type="term" value="F:iron ion binding"/>
    <property type="evidence" value="ECO:0007669"/>
    <property type="project" value="UniProtKB-UniRule"/>
</dbReference>
<comment type="cofactor">
    <cofactor evidence="12">
        <name>Fe(2+)</name>
        <dbReference type="ChEBI" id="CHEBI:29033"/>
    </cofactor>
    <text evidence="12">Binds 1 Fe(2+) ion per subunit.</text>
</comment>
<dbReference type="Pfam" id="PF21233">
    <property type="entry name" value="WHD_RIOX1"/>
    <property type="match status" value="1"/>
</dbReference>
<reference evidence="16" key="1">
    <citation type="submission" date="2015-02" db="EMBL/GenBank/DDBJ databases">
        <title>Genome sequencing for Strongylocentrotus purpuratus.</title>
        <authorList>
            <person name="Murali S."/>
            <person name="Liu Y."/>
            <person name="Vee V."/>
            <person name="English A."/>
            <person name="Wang M."/>
            <person name="Skinner E."/>
            <person name="Han Y."/>
            <person name="Muzny D.M."/>
            <person name="Worley K.C."/>
            <person name="Gibbs R.A."/>
        </authorList>
    </citation>
    <scope>NUCLEOTIDE SEQUENCE</scope>
</reference>
<evidence type="ECO:0000256" key="1">
    <source>
        <dbReference type="ARBA" id="ARBA00004123"/>
    </source>
</evidence>
<accession>A0A7M7PRQ5</accession>
<dbReference type="Gene3D" id="3.90.930.40">
    <property type="match status" value="1"/>
</dbReference>
<feature type="compositionally biased region" description="Polar residues" evidence="13">
    <location>
        <begin position="151"/>
        <end position="168"/>
    </location>
</feature>
<keyword evidence="6 12" id="KW-0223">Dioxygenase</keyword>
<dbReference type="FunFam" id="3.90.930.40:FF:000001">
    <property type="entry name" value="ribosomal oxygenase 1 isoform X1"/>
    <property type="match status" value="1"/>
</dbReference>
<protein>
    <recommendedName>
        <fullName evidence="12">Bifunctional lysine-specific demethylase and histidyl-hydroxylase</fullName>
        <ecNumber evidence="12">1.14.11.-</ecNumber>
    </recommendedName>
</protein>
<evidence type="ECO:0000256" key="8">
    <source>
        <dbReference type="ARBA" id="ARBA00023004"/>
    </source>
</evidence>
<evidence type="ECO:0000256" key="3">
    <source>
        <dbReference type="ARBA" id="ARBA00022491"/>
    </source>
</evidence>
<evidence type="ECO:0000256" key="2">
    <source>
        <dbReference type="ARBA" id="ARBA00010309"/>
    </source>
</evidence>
<comment type="subcellular location">
    <subcellularLocation>
        <location evidence="1 12">Nucleus</location>
    </subcellularLocation>
</comment>
<dbReference type="Proteomes" id="UP000007110">
    <property type="component" value="Unassembled WGS sequence"/>
</dbReference>
<dbReference type="GeneID" id="577190"/>
<reference evidence="15" key="2">
    <citation type="submission" date="2021-01" db="UniProtKB">
        <authorList>
            <consortium name="EnsemblMetazoa"/>
        </authorList>
    </citation>
    <scope>IDENTIFICATION</scope>
</reference>
<comment type="function">
    <text evidence="12">Oxygenase that can act as both a histone lysine demethylase and a ribosomal histidine hydroxylase.</text>
</comment>
<dbReference type="InParanoid" id="A0A7M7PRQ5"/>
<proteinExistence type="inferred from homology"/>
<evidence type="ECO:0000256" key="9">
    <source>
        <dbReference type="ARBA" id="ARBA00023015"/>
    </source>
</evidence>
<keyword evidence="8 12" id="KW-0408">Iron</keyword>
<evidence type="ECO:0000256" key="10">
    <source>
        <dbReference type="ARBA" id="ARBA00023163"/>
    </source>
</evidence>
<dbReference type="PANTHER" id="PTHR13096:SF8">
    <property type="entry name" value="RIBOSOMAL OXYGENASE 1"/>
    <property type="match status" value="1"/>
</dbReference>
<dbReference type="Gene3D" id="1.10.10.1500">
    <property type="entry name" value="JmjC domain-containing ribosomal oxygenase (ROX), dimer domain"/>
    <property type="match status" value="1"/>
</dbReference>
<evidence type="ECO:0000256" key="11">
    <source>
        <dbReference type="ARBA" id="ARBA00023242"/>
    </source>
</evidence>
<dbReference type="PROSITE" id="PS51184">
    <property type="entry name" value="JMJC"/>
    <property type="match status" value="1"/>
</dbReference>
<dbReference type="GO" id="GO:0032453">
    <property type="term" value="F:histone H3K4 demethylase activity"/>
    <property type="evidence" value="ECO:0000318"/>
    <property type="project" value="GO_Central"/>
</dbReference>
<dbReference type="RefSeq" id="XP_030854274.1">
    <property type="nucleotide sequence ID" value="XM_030998414.1"/>
</dbReference>
<keyword evidence="7 12" id="KW-0560">Oxidoreductase</keyword>
<dbReference type="FunFam" id="2.60.120.650:FF:000013">
    <property type="entry name" value="Ribosomal oxygenase 1"/>
    <property type="match status" value="1"/>
</dbReference>
<organism evidence="15 16">
    <name type="scientific">Strongylocentrotus purpuratus</name>
    <name type="common">Purple sea urchin</name>
    <dbReference type="NCBI Taxonomy" id="7668"/>
    <lineage>
        <taxon>Eukaryota</taxon>
        <taxon>Metazoa</taxon>
        <taxon>Echinodermata</taxon>
        <taxon>Eleutherozoa</taxon>
        <taxon>Echinozoa</taxon>
        <taxon>Echinoidea</taxon>
        <taxon>Euechinoidea</taxon>
        <taxon>Echinacea</taxon>
        <taxon>Camarodonta</taxon>
        <taxon>Echinidea</taxon>
        <taxon>Strongylocentrotidae</taxon>
        <taxon>Strongylocentrotus</taxon>
    </lineage>
</organism>
<dbReference type="InterPro" id="IPR039994">
    <property type="entry name" value="NO66-like"/>
</dbReference>
<evidence type="ECO:0000313" key="15">
    <source>
        <dbReference type="EnsemblMetazoa" id="XP_030854274"/>
    </source>
</evidence>
<dbReference type="Pfam" id="PF08007">
    <property type="entry name" value="JmjC_2"/>
    <property type="match status" value="1"/>
</dbReference>
<dbReference type="FunCoup" id="A0A7M7PRQ5">
    <property type="interactions" value="835"/>
</dbReference>
<keyword evidence="16" id="KW-1185">Reference proteome</keyword>
<evidence type="ECO:0000256" key="6">
    <source>
        <dbReference type="ARBA" id="ARBA00022964"/>
    </source>
</evidence>
<keyword evidence="4 12" id="KW-0479">Metal-binding</keyword>
<keyword evidence="10 12" id="KW-0804">Transcription</keyword>
<evidence type="ECO:0000256" key="7">
    <source>
        <dbReference type="ARBA" id="ARBA00023002"/>
    </source>
</evidence>
<dbReference type="EC" id="1.14.11.-" evidence="12"/>
<dbReference type="CTD" id="79697"/>
<evidence type="ECO:0000313" key="16">
    <source>
        <dbReference type="Proteomes" id="UP000007110"/>
    </source>
</evidence>
<dbReference type="SUPFAM" id="SSF51197">
    <property type="entry name" value="Clavaminate synthase-like"/>
    <property type="match status" value="1"/>
</dbReference>
<dbReference type="OrthoDB" id="425950at2759"/>
<dbReference type="InterPro" id="IPR049043">
    <property type="entry name" value="WHD_RIOX1"/>
</dbReference>
<dbReference type="FunFam" id="1.10.10.1500:FF:000001">
    <property type="entry name" value="ribosomal oxygenase 1 isoform X1"/>
    <property type="match status" value="1"/>
</dbReference>
<dbReference type="KEGG" id="spu:577190"/>
<dbReference type="PANTHER" id="PTHR13096">
    <property type="entry name" value="MINA53 MYC INDUCED NUCLEAR ANTIGEN"/>
    <property type="match status" value="1"/>
</dbReference>
<dbReference type="GO" id="GO:0051864">
    <property type="term" value="F:histone H3K36 demethylase activity"/>
    <property type="evidence" value="ECO:0000318"/>
    <property type="project" value="GO_Central"/>
</dbReference>
<evidence type="ECO:0000256" key="4">
    <source>
        <dbReference type="ARBA" id="ARBA00022723"/>
    </source>
</evidence>
<feature type="domain" description="JmjC" evidence="14">
    <location>
        <begin position="273"/>
        <end position="415"/>
    </location>
</feature>
<keyword evidence="9 12" id="KW-0805">Transcription regulation</keyword>
<feature type="region of interest" description="Disordered" evidence="13">
    <location>
        <begin position="1"/>
        <end position="173"/>
    </location>
</feature>
<sequence length="639" mass="72196">MQSSGKRISAYAVFKAKQNATPKKEVRGKVQKPEASTPIAGLIRQGQGKLKKLRESARSKKTKKAVKRSEGTVGRLQADNMDVNDDDRPSSRLSSRTRPTRTEAADSKPRGSSQKKRKSPYTTTPDKGGRKKVTPTLQPTEPIAKRLKYQESGNESTIAGPSSSVSDNSLKRDSHQHGKDVFSWLISPFKVEDYFKNIFERKPLFLKRHKPGYFTDIFSSKELSNILKENDVQFTRNIDVTTYTDGKRETHNPTGRAQPQVVWDYYNNGCSVRVLNPQSYSTRVWQLLAALQEFFGCFVGANIYLTPPGTQGFAPHYDDIEAFVLQLEGKKHWKLYNQRSPAEVLPRFSSSNFTDADIGQPILDTTLEPGDLLYFPRGVVHQASTPSETHSLHITISACQKNTWGDLMEHVLTRALHVVREENIDFRKSLPTDYLNYMGVAHEDLDDERRQPFMKKIGDLFSKLLKSAPIDAAADQMSLEFFHTSLPPVLEEAEESCSVFGESASCRNGKVSGIVQLGEDDQIRLLRRNILRLVPEEDKVLVYHSLENSRVFKEKELQYFEIPPELAPAVEHLLHSYPDYVPVSNLADQLQPVNDEIADPEDLAQTLYEKGLLMTKFKLEPSVSSSSDGHREVTIHQSR</sequence>
<dbReference type="OMA" id="HAIALCI"/>
<dbReference type="InterPro" id="IPR003347">
    <property type="entry name" value="JmjC_dom"/>
</dbReference>
<evidence type="ECO:0000256" key="12">
    <source>
        <dbReference type="RuleBase" id="RU366061"/>
    </source>
</evidence>
<dbReference type="Gene3D" id="2.60.120.650">
    <property type="entry name" value="Cupin"/>
    <property type="match status" value="1"/>
</dbReference>
<dbReference type="AlphaFoldDB" id="A0A7M7PRQ5"/>
<keyword evidence="11 12" id="KW-0539">Nucleus</keyword>
<keyword evidence="3" id="KW-0678">Repressor</keyword>
<keyword evidence="5" id="KW-0156">Chromatin regulator</keyword>
<dbReference type="GO" id="GO:0005730">
    <property type="term" value="C:nucleolus"/>
    <property type="evidence" value="ECO:0000318"/>
    <property type="project" value="GO_Central"/>
</dbReference>
<evidence type="ECO:0000259" key="14">
    <source>
        <dbReference type="PROSITE" id="PS51184"/>
    </source>
</evidence>
<name>A0A7M7PRQ5_STRPU</name>
<comment type="similarity">
    <text evidence="2">Belongs to the ROX family. NO66 subfamily.</text>
</comment>
<feature type="compositionally biased region" description="Basic and acidic residues" evidence="13">
    <location>
        <begin position="22"/>
        <end position="32"/>
    </location>
</feature>